<evidence type="ECO:0000313" key="3">
    <source>
        <dbReference type="Proteomes" id="UP001642540"/>
    </source>
</evidence>
<organism evidence="2 3">
    <name type="scientific">Orchesella dallaii</name>
    <dbReference type="NCBI Taxonomy" id="48710"/>
    <lineage>
        <taxon>Eukaryota</taxon>
        <taxon>Metazoa</taxon>
        <taxon>Ecdysozoa</taxon>
        <taxon>Arthropoda</taxon>
        <taxon>Hexapoda</taxon>
        <taxon>Collembola</taxon>
        <taxon>Entomobryomorpha</taxon>
        <taxon>Entomobryoidea</taxon>
        <taxon>Orchesellidae</taxon>
        <taxon>Orchesellinae</taxon>
        <taxon>Orchesella</taxon>
    </lineage>
</organism>
<comment type="caution">
    <text evidence="2">The sequence shown here is derived from an EMBL/GenBank/DDBJ whole genome shotgun (WGS) entry which is preliminary data.</text>
</comment>
<feature type="transmembrane region" description="Helical" evidence="1">
    <location>
        <begin position="56"/>
        <end position="75"/>
    </location>
</feature>
<proteinExistence type="predicted"/>
<feature type="transmembrane region" description="Helical" evidence="1">
    <location>
        <begin position="238"/>
        <end position="258"/>
    </location>
</feature>
<sequence length="362" mass="42279">MPYDWNKKKRLIELSKRGRIMMRLNFVLLLIAVCFCVGNCIRFRISNDYDNLNKTYMWTVAGLAALEALWLVVYYEEDGYSEFNSLLLYLRTMNREYMSTFDPNKSKYSLLFEAGLLLIFFDILLINFLTCSFVIYFPNTPAFVGSILPEATPLPIRLLVAYIYPCYYLAIAGMNFYTYAIITFVYGIIFIPFVLREFRLGRRNYLSYDQLRQPPMIITAYRAVQILQRKSTDLFGQMLVPMQTLMGNIVVSCAYMIIKHRGILKPTTVAMLLGFSTTCGIFWGLILLLGGYINLYAKRILDSWKYHPWPTKQDRKLMRKFRKSCTPLMLNYGKTYIIKRLTVLKFIRGLSNGILRALLTLK</sequence>
<dbReference type="EMBL" id="CAXLJM020000069">
    <property type="protein sequence ID" value="CAL8125318.1"/>
    <property type="molecule type" value="Genomic_DNA"/>
</dbReference>
<feature type="transmembrane region" description="Helical" evidence="1">
    <location>
        <begin position="270"/>
        <end position="295"/>
    </location>
</feature>
<evidence type="ECO:0008006" key="4">
    <source>
        <dbReference type="Google" id="ProtNLM"/>
    </source>
</evidence>
<gene>
    <name evidence="2" type="ORF">ODALV1_LOCUS20926</name>
</gene>
<evidence type="ECO:0000313" key="2">
    <source>
        <dbReference type="EMBL" id="CAL8125318.1"/>
    </source>
</evidence>
<name>A0ABP1REG9_9HEXA</name>
<accession>A0ABP1REG9</accession>
<keyword evidence="1" id="KW-0812">Transmembrane</keyword>
<dbReference type="Proteomes" id="UP001642540">
    <property type="component" value="Unassembled WGS sequence"/>
</dbReference>
<evidence type="ECO:0000256" key="1">
    <source>
        <dbReference type="SAM" id="Phobius"/>
    </source>
</evidence>
<feature type="transmembrane region" description="Helical" evidence="1">
    <location>
        <begin position="176"/>
        <end position="195"/>
    </location>
</feature>
<reference evidence="2 3" key="1">
    <citation type="submission" date="2024-08" db="EMBL/GenBank/DDBJ databases">
        <authorList>
            <person name="Cucini C."/>
            <person name="Frati F."/>
        </authorList>
    </citation>
    <scope>NUCLEOTIDE SEQUENCE [LARGE SCALE GENOMIC DNA]</scope>
</reference>
<keyword evidence="1" id="KW-1133">Transmembrane helix</keyword>
<feature type="transmembrane region" description="Helical" evidence="1">
    <location>
        <begin position="114"/>
        <end position="137"/>
    </location>
</feature>
<keyword evidence="3" id="KW-1185">Reference proteome</keyword>
<protein>
    <recommendedName>
        <fullName evidence="4">Odorant receptor</fullName>
    </recommendedName>
</protein>
<keyword evidence="1" id="KW-0472">Membrane</keyword>